<organism evidence="3 4">
    <name type="scientific">Methanococcus maripaludis OS7</name>
    <dbReference type="NCBI Taxonomy" id="637915"/>
    <lineage>
        <taxon>Archaea</taxon>
        <taxon>Methanobacteriati</taxon>
        <taxon>Methanobacteriota</taxon>
        <taxon>Methanomada group</taxon>
        <taxon>Methanococci</taxon>
        <taxon>Methanococcales</taxon>
        <taxon>Methanococcaceae</taxon>
        <taxon>Methanococcus</taxon>
    </lineage>
</organism>
<accession>A0A2Z5PFX9</accession>
<proteinExistence type="inferred from homology"/>
<dbReference type="KEGG" id="mmao:MMOS7_07030"/>
<dbReference type="AlphaFoldDB" id="A0A2Z5PFX9"/>
<dbReference type="SUPFAM" id="SSF55021">
    <property type="entry name" value="ACT-like"/>
    <property type="match status" value="1"/>
</dbReference>
<dbReference type="CDD" id="cd04872">
    <property type="entry name" value="ACT_1ZPV"/>
    <property type="match status" value="1"/>
</dbReference>
<dbReference type="NCBIfam" id="NF001220">
    <property type="entry name" value="PRK00194.1"/>
    <property type="match status" value="1"/>
</dbReference>
<dbReference type="HAMAP" id="MF_01054">
    <property type="entry name" value="UPF0237"/>
    <property type="match status" value="1"/>
</dbReference>
<protein>
    <recommendedName>
        <fullName evidence="1">UPF0237 protein MMOS7_07030</fullName>
    </recommendedName>
</protein>
<dbReference type="EMBL" id="AP011528">
    <property type="protein sequence ID" value="BAP62789.1"/>
    <property type="molecule type" value="Genomic_DNA"/>
</dbReference>
<sequence length="90" mass="10011">MENVVITVVGVDKPGIVAEVTKVLAQNSANIVDIRQTIMEDLFTMIMLVDISKISSDLSELNVALEKLGSEIGVKINVQHENIFKYMHRI</sequence>
<evidence type="ECO:0000256" key="1">
    <source>
        <dbReference type="HAMAP-Rule" id="MF_01054"/>
    </source>
</evidence>
<dbReference type="RefSeq" id="WP_013998969.1">
    <property type="nucleotide sequence ID" value="NZ_AP011528.1"/>
</dbReference>
<dbReference type="PANTHER" id="PTHR34875">
    <property type="entry name" value="UPF0237 PROTEIN MJ1558"/>
    <property type="match status" value="1"/>
</dbReference>
<dbReference type="PANTHER" id="PTHR34875:SF6">
    <property type="entry name" value="UPF0237 PROTEIN MJ1558"/>
    <property type="match status" value="1"/>
</dbReference>
<dbReference type="InterPro" id="IPR022986">
    <property type="entry name" value="UPF0237_ACT"/>
</dbReference>
<dbReference type="GeneID" id="37875188"/>
<dbReference type="InterPro" id="IPR045865">
    <property type="entry name" value="ACT-like_dom_sf"/>
</dbReference>
<dbReference type="Gene3D" id="3.30.70.260">
    <property type="match status" value="1"/>
</dbReference>
<dbReference type="PROSITE" id="PS51671">
    <property type="entry name" value="ACT"/>
    <property type="match status" value="1"/>
</dbReference>
<dbReference type="Pfam" id="PF13740">
    <property type="entry name" value="ACT_6"/>
    <property type="match status" value="1"/>
</dbReference>
<dbReference type="GeneID" id="10982023"/>
<evidence type="ECO:0000313" key="4">
    <source>
        <dbReference type="Proteomes" id="UP000263689"/>
    </source>
</evidence>
<feature type="domain" description="ACT" evidence="2">
    <location>
        <begin position="5"/>
        <end position="79"/>
    </location>
</feature>
<dbReference type="InterPro" id="IPR050990">
    <property type="entry name" value="UPF0237/GcvR_regulator"/>
</dbReference>
<evidence type="ECO:0000313" key="3">
    <source>
        <dbReference type="EMBL" id="BAP62789.1"/>
    </source>
</evidence>
<dbReference type="Proteomes" id="UP000263689">
    <property type="component" value="Chromosome"/>
</dbReference>
<dbReference type="InterPro" id="IPR002912">
    <property type="entry name" value="ACT_dom"/>
</dbReference>
<evidence type="ECO:0000259" key="2">
    <source>
        <dbReference type="PROSITE" id="PS51671"/>
    </source>
</evidence>
<reference evidence="3 4" key="1">
    <citation type="submission" date="2009-06" db="EMBL/GenBank/DDBJ databases">
        <title>Molecular Evidence for Microbiologically Influenced Corrosion from genome of Methanogen.</title>
        <authorList>
            <person name="Ito N."/>
            <person name="Tsurumaru H."/>
            <person name="Shimizu A."/>
            <person name="Harada T."/>
            <person name="Hosoyama A."/>
            <person name="Horikawa H."/>
            <person name="Wakai S."/>
            <person name="Sasaki K."/>
            <person name="Nishijima K."/>
            <person name="Ataku H."/>
            <person name="Yamazaki J."/>
            <person name="Mise M."/>
            <person name="Yamazaki S."/>
            <person name="Tanikawa S."/>
            <person name="Harayama S."/>
            <person name="Fujita N."/>
        </authorList>
    </citation>
    <scope>NUCLEOTIDE SEQUENCE [LARGE SCALE GENOMIC DNA]</scope>
    <source>
        <strain evidence="4">OS7 ( NBRC 103642)</strain>
    </source>
</reference>
<name>A0A2Z5PFX9_METMI</name>
<dbReference type="SMR" id="A0A2Z5PFX9"/>
<gene>
    <name evidence="3" type="ORF">MMOS7_07030</name>
</gene>
<comment type="similarity">
    <text evidence="1">Belongs to the UPF0237 family.</text>
</comment>